<dbReference type="GO" id="GO:0008910">
    <property type="term" value="F:kanamycin kinase activity"/>
    <property type="evidence" value="ECO:0007669"/>
    <property type="project" value="UniProtKB-EC"/>
</dbReference>
<dbReference type="CDD" id="cd05150">
    <property type="entry name" value="APH"/>
    <property type="match status" value="1"/>
</dbReference>
<geneLocation type="plasmid" evidence="11">
    <name>pMTY11043_IncHI2</name>
</geneLocation>
<evidence type="ECO:0000256" key="1">
    <source>
        <dbReference type="ARBA" id="ARBA00006219"/>
    </source>
</evidence>
<evidence type="ECO:0000256" key="2">
    <source>
        <dbReference type="ARBA" id="ARBA00012193"/>
    </source>
</evidence>
<reference evidence="11" key="1">
    <citation type="journal article" date="2018" name="Antimicrob. Agents Chemother.">
        <title>Molecular Characterization of IMP-1-Producing Enterobacter cloacae Complex Isolates in Tokyo.</title>
        <authorList>
            <person name="Aoki K."/>
            <person name="Harada S."/>
            <person name="Yahara K."/>
            <person name="Ishii Y."/>
            <person name="Motooka D."/>
            <person name="Nakamura S."/>
            <person name="Akeda Y."/>
            <person name="Iida T."/>
            <person name="Tomono K."/>
            <person name="Iwata S."/>
            <person name="Moriya K."/>
            <person name="Tateda K."/>
        </authorList>
    </citation>
    <scope>NUCLEOTIDE SEQUENCE</scope>
    <source>
        <strain evidence="11">TUM11043</strain>
        <plasmid evidence="11">pMTY11043_IncHI2</plasmid>
    </source>
</reference>
<dbReference type="GO" id="GO:0005524">
    <property type="term" value="F:ATP binding"/>
    <property type="evidence" value="ECO:0007669"/>
    <property type="project" value="UniProtKB-KW"/>
</dbReference>
<evidence type="ECO:0000256" key="3">
    <source>
        <dbReference type="ARBA" id="ARBA00017903"/>
    </source>
</evidence>
<sequence>MNHIHRESTCARLQLNSSLDHELDGYKWARDHVGQSGAAIYRLYDKVDAPELYLKQGNGSVANDITDEMVRLIWLKDYIPLPNVKHFSRTPDVALLLTTAIPGKTAFQMLEEHPDMSNDIVDALATFLRRLHAIPVNSCPFNSNHQFRLTLAQNRMKNNLVDAEDFDDERNGCSVEQVWEKMHTLLPFSSVPVVTHGDFSLDNIIFCNDEIVGCLDVGRVGIADQYQDLAILWNCLGEFSHSLQNRLFQQYGIPQPDEKKLQFHLMLDEFF</sequence>
<evidence type="ECO:0000256" key="10">
    <source>
        <dbReference type="PIRNR" id="PIRNR000706"/>
    </source>
</evidence>
<organism evidence="11">
    <name type="scientific">Enterobacter hormaechei</name>
    <dbReference type="NCBI Taxonomy" id="158836"/>
    <lineage>
        <taxon>Bacteria</taxon>
        <taxon>Pseudomonadati</taxon>
        <taxon>Pseudomonadota</taxon>
        <taxon>Gammaproteobacteria</taxon>
        <taxon>Enterobacterales</taxon>
        <taxon>Enterobacteriaceae</taxon>
        <taxon>Enterobacter</taxon>
        <taxon>Enterobacter cloacae complex</taxon>
    </lineage>
</organism>
<dbReference type="NCBIfam" id="NF033059">
    <property type="entry name" value="APH_3p_I"/>
    <property type="match status" value="1"/>
</dbReference>
<dbReference type="InterPro" id="IPR002575">
    <property type="entry name" value="Aminoglycoside_PTrfase"/>
</dbReference>
<dbReference type="Pfam" id="PF01636">
    <property type="entry name" value="APH"/>
    <property type="match status" value="1"/>
</dbReference>
<dbReference type="PANTHER" id="PTHR21310:SF41">
    <property type="entry name" value="3'-PHOSPHOTRANSFERASE, PUTATIVE-RELATED"/>
    <property type="match status" value="1"/>
</dbReference>
<proteinExistence type="inferred from homology"/>
<evidence type="ECO:0000256" key="6">
    <source>
        <dbReference type="ARBA" id="ARBA00022777"/>
    </source>
</evidence>
<keyword evidence="6 10" id="KW-0418">Kinase</keyword>
<comment type="catalytic activity">
    <reaction evidence="9">
        <text>kanamycin A + ATP = kanamycin 3'-phosphate + ADP + H(+)</text>
        <dbReference type="Rhea" id="RHEA:24256"/>
        <dbReference type="ChEBI" id="CHEBI:15378"/>
        <dbReference type="ChEBI" id="CHEBI:30616"/>
        <dbReference type="ChEBI" id="CHEBI:57909"/>
        <dbReference type="ChEBI" id="CHEBI:58214"/>
        <dbReference type="ChEBI" id="CHEBI:456216"/>
        <dbReference type="EC" id="2.7.1.95"/>
    </reaction>
</comment>
<evidence type="ECO:0000313" key="11">
    <source>
        <dbReference type="EMBL" id="BBA26021.1"/>
    </source>
</evidence>
<dbReference type="InterPro" id="IPR024165">
    <property type="entry name" value="Kan/Strep_kinase"/>
</dbReference>
<dbReference type="Gene3D" id="3.90.1200.10">
    <property type="match status" value="1"/>
</dbReference>
<evidence type="ECO:0000256" key="9">
    <source>
        <dbReference type="ARBA" id="ARBA00048925"/>
    </source>
</evidence>
<dbReference type="GO" id="GO:0046677">
    <property type="term" value="P:response to antibiotic"/>
    <property type="evidence" value="ECO:0007669"/>
    <property type="project" value="UniProtKB-KW"/>
</dbReference>
<accession>A0A286NZ76</accession>
<evidence type="ECO:0000256" key="8">
    <source>
        <dbReference type="ARBA" id="ARBA00023251"/>
    </source>
</evidence>
<keyword evidence="11" id="KW-0614">Plasmid</keyword>
<dbReference type="RefSeq" id="WP_087878563.1">
    <property type="nucleotide sequence ID" value="NZ_AP018352.1"/>
</dbReference>
<dbReference type="PANTHER" id="PTHR21310">
    <property type="entry name" value="AMINOGLYCOSIDE PHOSPHOTRANSFERASE-RELATED-RELATED"/>
    <property type="match status" value="1"/>
</dbReference>
<keyword evidence="4 10" id="KW-0808">Transferase</keyword>
<dbReference type="InterPro" id="IPR051678">
    <property type="entry name" value="AGP_Transferase"/>
</dbReference>
<dbReference type="AlphaFoldDB" id="A0A286NZ76"/>
<gene>
    <name evidence="11" type="ORF">TUM11043_00183</name>
</gene>
<protein>
    <recommendedName>
        <fullName evidence="3">Aminoglycoside 3'-phosphotransferase</fullName>
        <ecNumber evidence="2">2.7.1.95</ecNumber>
    </recommendedName>
</protein>
<dbReference type="Gene3D" id="3.30.200.20">
    <property type="entry name" value="Phosphorylase Kinase, domain 1"/>
    <property type="match status" value="1"/>
</dbReference>
<dbReference type="NCBIfam" id="NF033068">
    <property type="entry name" value="APH_3p"/>
    <property type="match status" value="1"/>
</dbReference>
<dbReference type="EC" id="2.7.1.95" evidence="2"/>
<keyword evidence="5 10" id="KW-0547">Nucleotide-binding</keyword>
<comment type="similarity">
    <text evidence="1 10">Belongs to the aminoglycoside phosphotransferase family.</text>
</comment>
<evidence type="ECO:0000256" key="4">
    <source>
        <dbReference type="ARBA" id="ARBA00022679"/>
    </source>
</evidence>
<dbReference type="InterPro" id="IPR011009">
    <property type="entry name" value="Kinase-like_dom_sf"/>
</dbReference>
<evidence type="ECO:0000256" key="7">
    <source>
        <dbReference type="ARBA" id="ARBA00022840"/>
    </source>
</evidence>
<keyword evidence="8 10" id="KW-0046">Antibiotic resistance</keyword>
<evidence type="ECO:0000256" key="5">
    <source>
        <dbReference type="ARBA" id="ARBA00022741"/>
    </source>
</evidence>
<dbReference type="PIRSF" id="PIRSF000706">
    <property type="entry name" value="Kanamycin_kin"/>
    <property type="match status" value="1"/>
</dbReference>
<name>A0A286NZ76_9ENTR</name>
<dbReference type="SUPFAM" id="SSF56112">
    <property type="entry name" value="Protein kinase-like (PK-like)"/>
    <property type="match status" value="1"/>
</dbReference>
<keyword evidence="7 10" id="KW-0067">ATP-binding</keyword>
<dbReference type="EMBL" id="AP018352">
    <property type="protein sequence ID" value="BBA26021.1"/>
    <property type="molecule type" value="Genomic_DNA"/>
</dbReference>